<dbReference type="InterPro" id="IPR027417">
    <property type="entry name" value="P-loop_NTPase"/>
</dbReference>
<comment type="catalytic activity">
    <reaction evidence="9 10">
        <text>D-gluconate + ATP = 6-phospho-D-gluconate + ADP + H(+)</text>
        <dbReference type="Rhea" id="RHEA:19433"/>
        <dbReference type="ChEBI" id="CHEBI:15378"/>
        <dbReference type="ChEBI" id="CHEBI:18391"/>
        <dbReference type="ChEBI" id="CHEBI:30616"/>
        <dbReference type="ChEBI" id="CHEBI:58759"/>
        <dbReference type="ChEBI" id="CHEBI:456216"/>
        <dbReference type="EC" id="2.7.1.12"/>
    </reaction>
</comment>
<evidence type="ECO:0000256" key="4">
    <source>
        <dbReference type="ARBA" id="ARBA00022679"/>
    </source>
</evidence>
<evidence type="ECO:0000256" key="6">
    <source>
        <dbReference type="ARBA" id="ARBA00022777"/>
    </source>
</evidence>
<evidence type="ECO:0000313" key="11">
    <source>
        <dbReference type="EMBL" id="AIF99999.1"/>
    </source>
</evidence>
<dbReference type="eggNOG" id="COG3265">
    <property type="taxonomic scope" value="Bacteria"/>
</dbReference>
<dbReference type="PANTHER" id="PTHR43442">
    <property type="entry name" value="GLUCONOKINASE-RELATED"/>
    <property type="match status" value="1"/>
</dbReference>
<evidence type="ECO:0000313" key="12">
    <source>
        <dbReference type="EMBL" id="HBU52712.1"/>
    </source>
</evidence>
<dbReference type="GeneID" id="78256321"/>
<keyword evidence="5 10" id="KW-0547">Nucleotide-binding</keyword>
<dbReference type="Proteomes" id="UP000264779">
    <property type="component" value="Unassembled WGS sequence"/>
</dbReference>
<evidence type="ECO:0000256" key="9">
    <source>
        <dbReference type="ARBA" id="ARBA00048090"/>
    </source>
</evidence>
<dbReference type="Gene3D" id="3.40.50.300">
    <property type="entry name" value="P-loop containing nucleotide triphosphate hydrolases"/>
    <property type="match status" value="1"/>
</dbReference>
<evidence type="ECO:0000313" key="14">
    <source>
        <dbReference type="Proteomes" id="UP000264779"/>
    </source>
</evidence>
<dbReference type="FunFam" id="3.40.50.300:FF:000522">
    <property type="entry name" value="Gluconokinase"/>
    <property type="match status" value="1"/>
</dbReference>
<evidence type="ECO:0000256" key="7">
    <source>
        <dbReference type="ARBA" id="ARBA00022840"/>
    </source>
</evidence>
<comment type="pathway">
    <text evidence="1">Carbohydrate acid metabolism.</text>
</comment>
<evidence type="ECO:0000256" key="10">
    <source>
        <dbReference type="RuleBase" id="RU363066"/>
    </source>
</evidence>
<keyword evidence="6 10" id="KW-0418">Kinase</keyword>
<dbReference type="InterPro" id="IPR031322">
    <property type="entry name" value="Shikimate/glucono_kinase"/>
</dbReference>
<evidence type="ECO:0000256" key="3">
    <source>
        <dbReference type="ARBA" id="ARBA00012054"/>
    </source>
</evidence>
<dbReference type="SUPFAM" id="SSF52540">
    <property type="entry name" value="P-loop containing nucleoside triphosphate hydrolases"/>
    <property type="match status" value="1"/>
</dbReference>
<dbReference type="EC" id="2.7.1.12" evidence="3 10"/>
<evidence type="ECO:0000256" key="8">
    <source>
        <dbReference type="ARBA" id="ARBA00023064"/>
    </source>
</evidence>
<dbReference type="KEGG" id="aal:EP13_15645"/>
<name>A0A075NZC2_9ALTE</name>
<dbReference type="CDD" id="cd02021">
    <property type="entry name" value="GntK"/>
    <property type="match status" value="1"/>
</dbReference>
<protein>
    <recommendedName>
        <fullName evidence="3 10">Gluconokinase</fullName>
        <ecNumber evidence="3 10">2.7.1.12</ecNumber>
    </recommendedName>
</protein>
<dbReference type="AlphaFoldDB" id="A0A075NZC2"/>
<organism evidence="11 13">
    <name type="scientific">Alteromonas australica</name>
    <dbReference type="NCBI Taxonomy" id="589873"/>
    <lineage>
        <taxon>Bacteria</taxon>
        <taxon>Pseudomonadati</taxon>
        <taxon>Pseudomonadota</taxon>
        <taxon>Gammaproteobacteria</taxon>
        <taxon>Alteromonadales</taxon>
        <taxon>Alteromonadaceae</taxon>
        <taxon>Alteromonas/Salinimonas group</taxon>
        <taxon>Alteromonas</taxon>
    </lineage>
</organism>
<gene>
    <name evidence="12" type="ORF">DEB45_15785</name>
    <name evidence="11" type="ORF">EP13_15645</name>
</gene>
<dbReference type="PANTHER" id="PTHR43442:SF3">
    <property type="entry name" value="GLUCONOKINASE-RELATED"/>
    <property type="match status" value="1"/>
</dbReference>
<dbReference type="Pfam" id="PF01202">
    <property type="entry name" value="SKI"/>
    <property type="match status" value="1"/>
</dbReference>
<reference evidence="12 14" key="2">
    <citation type="journal article" date="2018" name="Nat. Biotechnol.">
        <title>A standardized bacterial taxonomy based on genome phylogeny substantially revises the tree of life.</title>
        <authorList>
            <person name="Parks D.H."/>
            <person name="Chuvochina M."/>
            <person name="Waite D.W."/>
            <person name="Rinke C."/>
            <person name="Skarshewski A."/>
            <person name="Chaumeil P.A."/>
            <person name="Hugenholtz P."/>
        </authorList>
    </citation>
    <scope>NUCLEOTIDE SEQUENCE [LARGE SCALE GENOMIC DNA]</scope>
    <source>
        <strain evidence="12">UBA11621</strain>
    </source>
</reference>
<evidence type="ECO:0000256" key="2">
    <source>
        <dbReference type="ARBA" id="ARBA00008420"/>
    </source>
</evidence>
<evidence type="ECO:0000313" key="13">
    <source>
        <dbReference type="Proteomes" id="UP000056090"/>
    </source>
</evidence>
<dbReference type="RefSeq" id="WP_044058036.1">
    <property type="nucleotide sequence ID" value="NZ_CAJXAX010000002.1"/>
</dbReference>
<dbReference type="InterPro" id="IPR006001">
    <property type="entry name" value="Therm_gnt_kin"/>
</dbReference>
<dbReference type="Proteomes" id="UP000056090">
    <property type="component" value="Chromosome"/>
</dbReference>
<keyword evidence="13" id="KW-1185">Reference proteome</keyword>
<keyword evidence="8" id="KW-0311">Gluconate utilization</keyword>
<dbReference type="GO" id="GO:0046316">
    <property type="term" value="F:gluconokinase activity"/>
    <property type="evidence" value="ECO:0007669"/>
    <property type="project" value="UniProtKB-EC"/>
</dbReference>
<keyword evidence="7 10" id="KW-0067">ATP-binding</keyword>
<dbReference type="GO" id="GO:0005524">
    <property type="term" value="F:ATP binding"/>
    <property type="evidence" value="ECO:0007669"/>
    <property type="project" value="UniProtKB-KW"/>
</dbReference>
<proteinExistence type="inferred from homology"/>
<accession>A0A075NZC2</accession>
<dbReference type="EMBL" id="DONK01000246">
    <property type="protein sequence ID" value="HBU52712.1"/>
    <property type="molecule type" value="Genomic_DNA"/>
</dbReference>
<comment type="similarity">
    <text evidence="2 10">Belongs to the gluconokinase GntK/GntV family.</text>
</comment>
<evidence type="ECO:0000256" key="5">
    <source>
        <dbReference type="ARBA" id="ARBA00022741"/>
    </source>
</evidence>
<sequence length="164" mass="17950">MIVVVAGVSGTGKSTIGEALSTALAIPFFDADDYHPQKNIDKMQRGDALNDDDRWPWLARLAELLSNQEKQDGAVLACSALKERYRERLSGTLSTPVTWIVLTGSAALLSSRLSNRKGHFFDARLLENQLATLEMPAYGLHIDVDAPIDAVVSQAVSYIQQVNH</sequence>
<reference evidence="11 13" key="1">
    <citation type="submission" date="2014-06" db="EMBL/GenBank/DDBJ databases">
        <title>Genomes of Alteromonas australica, a world apart.</title>
        <authorList>
            <person name="Gonzaga A."/>
            <person name="Lopez-Perez M."/>
            <person name="Rodriguez-Valera F."/>
        </authorList>
    </citation>
    <scope>NUCLEOTIDE SEQUENCE [LARGE SCALE GENOMIC DNA]</scope>
    <source>
        <strain evidence="11 13">H 17</strain>
    </source>
</reference>
<dbReference type="GO" id="GO:0019521">
    <property type="term" value="P:D-gluconate metabolic process"/>
    <property type="evidence" value="ECO:0007669"/>
    <property type="project" value="UniProtKB-KW"/>
</dbReference>
<dbReference type="NCBIfam" id="TIGR01313">
    <property type="entry name" value="therm_gnt_kin"/>
    <property type="match status" value="1"/>
</dbReference>
<keyword evidence="4 10" id="KW-0808">Transferase</keyword>
<dbReference type="GO" id="GO:0005737">
    <property type="term" value="C:cytoplasm"/>
    <property type="evidence" value="ECO:0007669"/>
    <property type="project" value="TreeGrafter"/>
</dbReference>
<evidence type="ECO:0000256" key="1">
    <source>
        <dbReference type="ARBA" id="ARBA00004761"/>
    </source>
</evidence>
<dbReference type="EMBL" id="CP008849">
    <property type="protein sequence ID" value="AIF99999.1"/>
    <property type="molecule type" value="Genomic_DNA"/>
</dbReference>